<proteinExistence type="inferred from homology"/>
<dbReference type="GO" id="GO:0005737">
    <property type="term" value="C:cytoplasm"/>
    <property type="evidence" value="ECO:0007669"/>
    <property type="project" value="UniProtKB-SubCell"/>
</dbReference>
<dbReference type="Gene3D" id="3.40.50.150">
    <property type="entry name" value="Vaccinia Virus protein VP39"/>
    <property type="match status" value="1"/>
</dbReference>
<evidence type="ECO:0000256" key="4">
    <source>
        <dbReference type="ARBA" id="ARBA00022490"/>
    </source>
</evidence>
<dbReference type="Proteomes" id="UP000239649">
    <property type="component" value="Unassembled WGS sequence"/>
</dbReference>
<dbReference type="AlphaFoldDB" id="A0A2P6UZD5"/>
<evidence type="ECO:0000256" key="5">
    <source>
        <dbReference type="ARBA" id="ARBA00022603"/>
    </source>
</evidence>
<dbReference type="CDD" id="cd02440">
    <property type="entry name" value="AdoMet_MTases"/>
    <property type="match status" value="1"/>
</dbReference>
<keyword evidence="5" id="KW-0489">Methyltransferase</keyword>
<comment type="similarity">
    <text evidence="2">Belongs to the methyltransferase superfamily. L-isoaspartyl/D-aspartyl protein methyltransferase family.</text>
</comment>
<dbReference type="InterPro" id="IPR000682">
    <property type="entry name" value="PCMT"/>
</dbReference>
<keyword evidence="9" id="KW-1185">Reference proteome</keyword>
<dbReference type="SUPFAM" id="SSF53335">
    <property type="entry name" value="S-adenosyl-L-methionine-dependent methyltransferases"/>
    <property type="match status" value="1"/>
</dbReference>
<dbReference type="GO" id="GO:0032259">
    <property type="term" value="P:methylation"/>
    <property type="evidence" value="ECO:0007669"/>
    <property type="project" value="UniProtKB-KW"/>
</dbReference>
<dbReference type="PANTHER" id="PTHR11579">
    <property type="entry name" value="PROTEIN-L-ISOASPARTATE O-METHYLTRANSFERASE"/>
    <property type="match status" value="1"/>
</dbReference>
<evidence type="ECO:0000256" key="1">
    <source>
        <dbReference type="ARBA" id="ARBA00004496"/>
    </source>
</evidence>
<keyword evidence="7" id="KW-0949">S-adenosyl-L-methionine</keyword>
<comment type="subcellular location">
    <subcellularLocation>
        <location evidence="1">Cytoplasm</location>
    </subcellularLocation>
</comment>
<evidence type="ECO:0000256" key="2">
    <source>
        <dbReference type="ARBA" id="ARBA00005369"/>
    </source>
</evidence>
<gene>
    <name evidence="8" type="ORF">C2E20_9116</name>
</gene>
<dbReference type="InterPro" id="IPR029063">
    <property type="entry name" value="SAM-dependent_MTases_sf"/>
</dbReference>
<dbReference type="OrthoDB" id="73890at2759"/>
<evidence type="ECO:0000256" key="7">
    <source>
        <dbReference type="ARBA" id="ARBA00022691"/>
    </source>
</evidence>
<accession>A0A2P6UZD5</accession>
<name>A0A2P6UZD5_9CHLO</name>
<dbReference type="EMBL" id="LHPF02000077">
    <property type="protein sequence ID" value="PSC67195.1"/>
    <property type="molecule type" value="Genomic_DNA"/>
</dbReference>
<dbReference type="EC" id="2.1.1.77" evidence="3"/>
<evidence type="ECO:0000256" key="6">
    <source>
        <dbReference type="ARBA" id="ARBA00022679"/>
    </source>
</evidence>
<evidence type="ECO:0000313" key="8">
    <source>
        <dbReference type="EMBL" id="PSC67195.1"/>
    </source>
</evidence>
<keyword evidence="6" id="KW-0808">Transferase</keyword>
<comment type="caution">
    <text evidence="8">The sequence shown here is derived from an EMBL/GenBank/DDBJ whole genome shotgun (WGS) entry which is preliminary data.</text>
</comment>
<evidence type="ECO:0000256" key="3">
    <source>
        <dbReference type="ARBA" id="ARBA00011890"/>
    </source>
</evidence>
<evidence type="ECO:0000313" key="9">
    <source>
        <dbReference type="Proteomes" id="UP000239649"/>
    </source>
</evidence>
<keyword evidence="4" id="KW-0963">Cytoplasm</keyword>
<dbReference type="GO" id="GO:0004719">
    <property type="term" value="F:protein-L-isoaspartate (D-aspartate) O-methyltransferase activity"/>
    <property type="evidence" value="ECO:0007669"/>
    <property type="project" value="UniProtKB-EC"/>
</dbReference>
<sequence length="289" mass="31026">MGGPSVARGPGAIDRAAAATAAAAAAAAVRRCWMQPLATPAPAASPALPRRITWAAMHSQDWLVDHLRAEGVVKSREVESVLRRVDRAHYVDRGIPHAYAYQDSPLLIGFHETITAPHMHATCLELLRDHLKPGARVLDVGSGSGYLSAALGLMVGETGKVVGIEKHPELAALVRVGGGLDVRVQRASRPPRAAGRVVQLRAGNVLGDVLEREEGFDAIHVGAAASSLPDILVRKLNPGGRMVIPVGPQWEYQVMQVVDKDREGKVKKHNVMHVRYVPLTEPGESSWEL</sequence>
<organism evidence="8 9">
    <name type="scientific">Micractinium conductrix</name>
    <dbReference type="NCBI Taxonomy" id="554055"/>
    <lineage>
        <taxon>Eukaryota</taxon>
        <taxon>Viridiplantae</taxon>
        <taxon>Chlorophyta</taxon>
        <taxon>core chlorophytes</taxon>
        <taxon>Trebouxiophyceae</taxon>
        <taxon>Chlorellales</taxon>
        <taxon>Chlorellaceae</taxon>
        <taxon>Chlorella clade</taxon>
        <taxon>Micractinium</taxon>
    </lineage>
</organism>
<dbReference type="Pfam" id="PF01135">
    <property type="entry name" value="PCMT"/>
    <property type="match status" value="1"/>
</dbReference>
<dbReference type="PANTHER" id="PTHR11579:SF0">
    <property type="entry name" value="PROTEIN-L-ISOASPARTATE(D-ASPARTATE) O-METHYLTRANSFERASE"/>
    <property type="match status" value="1"/>
</dbReference>
<reference evidence="8 9" key="1">
    <citation type="journal article" date="2018" name="Plant J.">
        <title>Genome sequences of Chlorella sorokiniana UTEX 1602 and Micractinium conductrix SAG 241.80: implications to maltose excretion by a green alga.</title>
        <authorList>
            <person name="Arriola M.B."/>
            <person name="Velmurugan N."/>
            <person name="Zhang Y."/>
            <person name="Plunkett M.H."/>
            <person name="Hondzo H."/>
            <person name="Barney B.M."/>
        </authorList>
    </citation>
    <scope>NUCLEOTIDE SEQUENCE [LARGE SCALE GENOMIC DNA]</scope>
    <source>
        <strain evidence="8 9">SAG 241.80</strain>
    </source>
</reference>
<protein>
    <recommendedName>
        <fullName evidence="3">protein-L-isoaspartate(D-aspartate) O-methyltransferase</fullName>
        <ecNumber evidence="3">2.1.1.77</ecNumber>
    </recommendedName>
</protein>